<reference evidence="2 3" key="1">
    <citation type="submission" date="2020-07" db="EMBL/GenBank/DDBJ databases">
        <title>Bradyrhizobium diversity isolated from nodules of indigenous legumes of Western Australia.</title>
        <authorList>
            <person name="Klepa M.S."/>
        </authorList>
    </citation>
    <scope>NUCLEOTIDE SEQUENCE [LARGE SCALE GENOMIC DNA]</scope>
    <source>
        <strain evidence="2 3">CNPSo 4010</strain>
    </source>
</reference>
<evidence type="ECO:0000313" key="3">
    <source>
        <dbReference type="Proteomes" id="UP000807370"/>
    </source>
</evidence>
<comment type="caution">
    <text evidence="2">The sequence shown here is derived from an EMBL/GenBank/DDBJ whole genome shotgun (WGS) entry which is preliminary data.</text>
</comment>
<feature type="region of interest" description="Disordered" evidence="1">
    <location>
        <begin position="1"/>
        <end position="58"/>
    </location>
</feature>
<accession>A0ABS0PSP4</accession>
<sequence length="58" mass="6529">MSLHPPVLRLHDARRSTGLKLRRKTAKKKGRQGRPETGRAQLRADILRPISRNPAAPP</sequence>
<evidence type="ECO:0000313" key="2">
    <source>
        <dbReference type="EMBL" id="MBH5400214.1"/>
    </source>
</evidence>
<proteinExistence type="predicted"/>
<dbReference type="Proteomes" id="UP000807370">
    <property type="component" value="Unassembled WGS sequence"/>
</dbReference>
<dbReference type="RefSeq" id="WP_197961405.1">
    <property type="nucleotide sequence ID" value="NZ_JACCHP010000013.1"/>
</dbReference>
<name>A0ABS0PSP4_9BRAD</name>
<protein>
    <recommendedName>
        <fullName evidence="4">50S ribosomal protein L15</fullName>
    </recommendedName>
</protein>
<organism evidence="2 3">
    <name type="scientific">Bradyrhizobium agreste</name>
    <dbReference type="NCBI Taxonomy" id="2751811"/>
    <lineage>
        <taxon>Bacteria</taxon>
        <taxon>Pseudomonadati</taxon>
        <taxon>Pseudomonadota</taxon>
        <taxon>Alphaproteobacteria</taxon>
        <taxon>Hyphomicrobiales</taxon>
        <taxon>Nitrobacteraceae</taxon>
        <taxon>Bradyrhizobium</taxon>
    </lineage>
</organism>
<feature type="compositionally biased region" description="Basic residues" evidence="1">
    <location>
        <begin position="20"/>
        <end position="32"/>
    </location>
</feature>
<evidence type="ECO:0008006" key="4">
    <source>
        <dbReference type="Google" id="ProtNLM"/>
    </source>
</evidence>
<keyword evidence="3" id="KW-1185">Reference proteome</keyword>
<gene>
    <name evidence="2" type="ORF">HZZ13_20810</name>
</gene>
<evidence type="ECO:0000256" key="1">
    <source>
        <dbReference type="SAM" id="MobiDB-lite"/>
    </source>
</evidence>
<dbReference type="EMBL" id="JACCHP010000013">
    <property type="protein sequence ID" value="MBH5400214.1"/>
    <property type="molecule type" value="Genomic_DNA"/>
</dbReference>